<keyword evidence="4 6" id="KW-0235">DNA replication</keyword>
<name>A0A0F7SKZ1_PHARH</name>
<dbReference type="EMBL" id="LN483124">
    <property type="protein sequence ID" value="CED82061.1"/>
    <property type="molecule type" value="Genomic_DNA"/>
</dbReference>
<evidence type="ECO:0000259" key="9">
    <source>
        <dbReference type="Pfam" id="PF22062"/>
    </source>
</evidence>
<comment type="subcellular location">
    <subcellularLocation>
        <location evidence="1 6">Nucleus</location>
    </subcellularLocation>
</comment>
<evidence type="ECO:0000313" key="10">
    <source>
        <dbReference type="EMBL" id="CED82061.1"/>
    </source>
</evidence>
<feature type="region of interest" description="Disordered" evidence="7">
    <location>
        <begin position="68"/>
        <end position="148"/>
    </location>
</feature>
<dbReference type="PIRSF" id="PIRSF018300">
    <property type="entry name" value="DNA_pol_alph_2"/>
    <property type="match status" value="1"/>
</dbReference>
<comment type="function">
    <text evidence="6">Accessory subunit of the DNA polymerase alpha complex (also known as the alpha DNA polymerase-primase complex) which plays an essential role in the initiation of DNA synthesis.</text>
</comment>
<feature type="compositionally biased region" description="Polar residues" evidence="7">
    <location>
        <begin position="175"/>
        <end position="195"/>
    </location>
</feature>
<dbReference type="Pfam" id="PF04042">
    <property type="entry name" value="DNA_pol_E_B"/>
    <property type="match status" value="1"/>
</dbReference>
<dbReference type="GO" id="GO:0006270">
    <property type="term" value="P:DNA replication initiation"/>
    <property type="evidence" value="ECO:0007669"/>
    <property type="project" value="TreeGrafter"/>
</dbReference>
<organism evidence="10">
    <name type="scientific">Phaffia rhodozyma</name>
    <name type="common">Yeast</name>
    <name type="synonym">Xanthophyllomyces dendrorhous</name>
    <dbReference type="NCBI Taxonomy" id="264483"/>
    <lineage>
        <taxon>Eukaryota</taxon>
        <taxon>Fungi</taxon>
        <taxon>Dikarya</taxon>
        <taxon>Basidiomycota</taxon>
        <taxon>Agaricomycotina</taxon>
        <taxon>Tremellomycetes</taxon>
        <taxon>Cystofilobasidiales</taxon>
        <taxon>Mrakiaceae</taxon>
        <taxon>Phaffia</taxon>
    </lineage>
</organism>
<evidence type="ECO:0000256" key="7">
    <source>
        <dbReference type="SAM" id="MobiDB-lite"/>
    </source>
</evidence>
<sequence length="697" mass="74873">MLSKQNACLSILRLYALPPDELFFKWEAFVLNHLKPSKSGANPVFTLENAKELHKEIQREALAKRSIPGAGRTPIGTHQAGSMAHKPANGSVKRQSGISSGLEFLDFNPATPSAKKPRPSSSLSASNPARQPKQEPASSPFSLPPTNATPRLEALARLNPSIKTEQIGTPEKEGSNSVFSSPSALTPAGSNQFHSRTNALSTTDTLNAHLEPAPIPAIPLSATSVKGRITFSAGADPKDYAYRYMFEKVSERSEVLDSRINDLATHLLSAFPSLPEPADPSVPTSTQIFTVGQITIDPEQTTSKLNDHSLVLQTSRIVGAGGRIPIRFTEGCKVRGGPEGVGSVGLFSGGVWGFMGRNGSGREFWVDEVLIPPPPPFSSTPASEILEMQHGPKMGSQPVSVFAASGPFTLDADLEYEPLEALVEEVKRCRPDCIILMGPFLSSAHPFVKSGNLTLSPTEIFQSKISSRLKDILDTVVGSQIVLVPGVRDLITDQVCFPQGMLDRDVVLPSKRVRLLPNPCLININEVFIGISSVDTLFHLRKETFFKQAKEAISTETSGGGGIGDLMAGVCRSLLHQRSFYPLYPVPIEASADVNLDLTHYDLLKMETCPDVLLLPSNLGKFAKIVDSVIVVNPGRLSQRSSGGTFSKFVIHPIDKESLISSARSAAGAQAGGGGLGEEGDVEHEAFGRIRVDIVRI</sequence>
<dbReference type="PANTHER" id="PTHR23061">
    <property type="entry name" value="DNA POLYMERASE 2 ALPHA 70 KDA SUBUNIT"/>
    <property type="match status" value="1"/>
</dbReference>
<feature type="domain" description="DNA polymerase alpha subunit B OB" evidence="9">
    <location>
        <begin position="253"/>
        <end position="370"/>
    </location>
</feature>
<evidence type="ECO:0000259" key="8">
    <source>
        <dbReference type="Pfam" id="PF04042"/>
    </source>
</evidence>
<evidence type="ECO:0000256" key="2">
    <source>
        <dbReference type="ARBA" id="ARBA00007299"/>
    </source>
</evidence>
<dbReference type="Pfam" id="PF22062">
    <property type="entry name" value="OB_DPOA2"/>
    <property type="match status" value="1"/>
</dbReference>
<dbReference type="AlphaFoldDB" id="A0A0F7SKZ1"/>
<dbReference type="PANTHER" id="PTHR23061:SF12">
    <property type="entry name" value="DNA POLYMERASE ALPHA SUBUNIT B"/>
    <property type="match status" value="1"/>
</dbReference>
<feature type="region of interest" description="Disordered" evidence="7">
    <location>
        <begin position="165"/>
        <end position="195"/>
    </location>
</feature>
<proteinExistence type="inferred from homology"/>
<feature type="domain" description="DNA polymerase alpha/delta/epsilon subunit B" evidence="8">
    <location>
        <begin position="402"/>
        <end position="624"/>
    </location>
</feature>
<feature type="compositionally biased region" description="Polar residues" evidence="7">
    <location>
        <begin position="136"/>
        <end position="148"/>
    </location>
</feature>
<feature type="compositionally biased region" description="Polar residues" evidence="7">
    <location>
        <begin position="119"/>
        <end position="129"/>
    </location>
</feature>
<evidence type="ECO:0000256" key="5">
    <source>
        <dbReference type="ARBA" id="ARBA00023242"/>
    </source>
</evidence>
<dbReference type="GO" id="GO:0003677">
    <property type="term" value="F:DNA binding"/>
    <property type="evidence" value="ECO:0007669"/>
    <property type="project" value="InterPro"/>
</dbReference>
<evidence type="ECO:0000256" key="1">
    <source>
        <dbReference type="ARBA" id="ARBA00004123"/>
    </source>
</evidence>
<evidence type="ECO:0000256" key="3">
    <source>
        <dbReference type="ARBA" id="ARBA00018596"/>
    </source>
</evidence>
<accession>A0A0F7SKZ1</accession>
<reference evidence="10" key="1">
    <citation type="submission" date="2014-08" db="EMBL/GenBank/DDBJ databases">
        <authorList>
            <person name="Sharma Rahul"/>
            <person name="Thines Marco"/>
        </authorList>
    </citation>
    <scope>NUCLEOTIDE SEQUENCE</scope>
</reference>
<dbReference type="GO" id="GO:0005658">
    <property type="term" value="C:alpha DNA polymerase:primase complex"/>
    <property type="evidence" value="ECO:0007669"/>
    <property type="project" value="TreeGrafter"/>
</dbReference>
<protein>
    <recommendedName>
        <fullName evidence="3 6">DNA polymerase alpha subunit B</fullName>
    </recommendedName>
</protein>
<comment type="similarity">
    <text evidence="2 6">Belongs to the DNA polymerase alpha subunit B family.</text>
</comment>
<dbReference type="InterPro" id="IPR016722">
    <property type="entry name" value="DNA_pol_alpha_bsu"/>
</dbReference>
<evidence type="ECO:0000256" key="6">
    <source>
        <dbReference type="PIRNR" id="PIRNR018300"/>
    </source>
</evidence>
<keyword evidence="5 6" id="KW-0539">Nucleus</keyword>
<evidence type="ECO:0000256" key="4">
    <source>
        <dbReference type="ARBA" id="ARBA00022705"/>
    </source>
</evidence>
<dbReference type="Gene3D" id="3.60.21.60">
    <property type="match status" value="2"/>
</dbReference>
<dbReference type="InterPro" id="IPR054300">
    <property type="entry name" value="OB_DPOA2"/>
</dbReference>
<dbReference type="InterPro" id="IPR007185">
    <property type="entry name" value="DNA_pol_a/d/e_bsu"/>
</dbReference>